<evidence type="ECO:0000313" key="6">
    <source>
        <dbReference type="Proteomes" id="UP000316968"/>
    </source>
</evidence>
<dbReference type="SUPFAM" id="SSF46689">
    <property type="entry name" value="Homeodomain-like"/>
    <property type="match status" value="2"/>
</dbReference>
<keyword evidence="2" id="KW-0238">DNA-binding</keyword>
<evidence type="ECO:0000259" key="4">
    <source>
        <dbReference type="PROSITE" id="PS01124"/>
    </source>
</evidence>
<evidence type="ECO:0000256" key="2">
    <source>
        <dbReference type="ARBA" id="ARBA00023125"/>
    </source>
</evidence>
<accession>A0A4Y6UXG5</accession>
<sequence length="301" mass="33993">MSYNPAVQKTIDYIERNLERALTGEEIASEAGFSFFHFHRIFQRETGMTMSEYVRARRLAGAASALLHTDERVLDLALRFGFESQEAFSRAFKKIYGLPPARYRRWMGGMLHKEELSMQTNSNLQESPVKGWFMSGSHPFLYEMGIDRHTVHRGTGSGYLKSAAAETPEQFGTMMQVFRAERYVGQRIRLSAFVKTDQVEPGFAALWMRVDAADGDVLQFDNMANRPLTGTLDWNHYAIVLDVPESAAQISFGVLLSGSGQIHVDGFAFDEVPDTVPTTHLQTEEPLPDRPINLSFEEVPE</sequence>
<gene>
    <name evidence="5" type="ORF">FFV09_08955</name>
</gene>
<evidence type="ECO:0000256" key="1">
    <source>
        <dbReference type="ARBA" id="ARBA00023015"/>
    </source>
</evidence>
<dbReference type="SMART" id="SM00342">
    <property type="entry name" value="HTH_ARAC"/>
    <property type="match status" value="1"/>
</dbReference>
<dbReference type="EMBL" id="CP041217">
    <property type="protein sequence ID" value="QDH20967.1"/>
    <property type="molecule type" value="Genomic_DNA"/>
</dbReference>
<dbReference type="PROSITE" id="PS01124">
    <property type="entry name" value="HTH_ARAC_FAMILY_2"/>
    <property type="match status" value="1"/>
</dbReference>
<reference evidence="5 6" key="1">
    <citation type="submission" date="2019-06" db="EMBL/GenBank/DDBJ databases">
        <title>Saccharibacillus brassicae sp. nov., an endophytic bacterium isolated from Chinese cabbage seeds (Brassica pekinensis).</title>
        <authorList>
            <person name="Jiang L."/>
            <person name="Lee J."/>
            <person name="Kim S.W."/>
        </authorList>
    </citation>
    <scope>NUCLEOTIDE SEQUENCE [LARGE SCALE GENOMIC DNA]</scope>
    <source>
        <strain evidence="6">KCTC 43072 / ATSA2</strain>
    </source>
</reference>
<dbReference type="Pfam" id="PF12833">
    <property type="entry name" value="HTH_18"/>
    <property type="match status" value="1"/>
</dbReference>
<dbReference type="Gene3D" id="1.10.10.60">
    <property type="entry name" value="Homeodomain-like"/>
    <property type="match status" value="2"/>
</dbReference>
<organism evidence="5 6">
    <name type="scientific">Saccharibacillus brassicae</name>
    <dbReference type="NCBI Taxonomy" id="2583377"/>
    <lineage>
        <taxon>Bacteria</taxon>
        <taxon>Bacillati</taxon>
        <taxon>Bacillota</taxon>
        <taxon>Bacilli</taxon>
        <taxon>Bacillales</taxon>
        <taxon>Paenibacillaceae</taxon>
        <taxon>Saccharibacillus</taxon>
    </lineage>
</organism>
<dbReference type="InterPro" id="IPR018060">
    <property type="entry name" value="HTH_AraC"/>
</dbReference>
<dbReference type="PRINTS" id="PR00032">
    <property type="entry name" value="HTHARAC"/>
</dbReference>
<name>A0A4Y6UXG5_SACBS</name>
<dbReference type="InterPro" id="IPR050959">
    <property type="entry name" value="MarA-like"/>
</dbReference>
<dbReference type="AlphaFoldDB" id="A0A4Y6UXG5"/>
<dbReference type="RefSeq" id="WP_141447515.1">
    <property type="nucleotide sequence ID" value="NZ_CP041217.1"/>
</dbReference>
<dbReference type="PANTHER" id="PTHR47504:SF6">
    <property type="entry name" value="ARAC-FAMILY TRANSCRIPTIONAL REGULATOR"/>
    <property type="match status" value="1"/>
</dbReference>
<keyword evidence="1" id="KW-0805">Transcription regulation</keyword>
<keyword evidence="3" id="KW-0804">Transcription</keyword>
<proteinExistence type="predicted"/>
<dbReference type="InterPro" id="IPR018062">
    <property type="entry name" value="HTH_AraC-typ_CS"/>
</dbReference>
<dbReference type="PROSITE" id="PS00041">
    <property type="entry name" value="HTH_ARAC_FAMILY_1"/>
    <property type="match status" value="1"/>
</dbReference>
<dbReference type="InterPro" id="IPR020449">
    <property type="entry name" value="Tscrpt_reg_AraC-type_HTH"/>
</dbReference>
<dbReference type="InterPro" id="IPR009057">
    <property type="entry name" value="Homeodomain-like_sf"/>
</dbReference>
<dbReference type="GO" id="GO:0003700">
    <property type="term" value="F:DNA-binding transcription factor activity"/>
    <property type="evidence" value="ECO:0007669"/>
    <property type="project" value="InterPro"/>
</dbReference>
<feature type="domain" description="HTH araC/xylS-type" evidence="4">
    <location>
        <begin position="8"/>
        <end position="106"/>
    </location>
</feature>
<dbReference type="OrthoDB" id="8365150at2"/>
<dbReference type="KEGG" id="saca:FFV09_08955"/>
<protein>
    <submittedName>
        <fullName evidence="5">Helix-turn-helix transcriptional regulator</fullName>
    </submittedName>
</protein>
<keyword evidence="6" id="KW-1185">Reference proteome</keyword>
<evidence type="ECO:0000256" key="3">
    <source>
        <dbReference type="ARBA" id="ARBA00023163"/>
    </source>
</evidence>
<evidence type="ECO:0000313" key="5">
    <source>
        <dbReference type="EMBL" id="QDH20967.1"/>
    </source>
</evidence>
<dbReference type="GO" id="GO:0043565">
    <property type="term" value="F:sequence-specific DNA binding"/>
    <property type="evidence" value="ECO:0007669"/>
    <property type="project" value="InterPro"/>
</dbReference>
<dbReference type="Proteomes" id="UP000316968">
    <property type="component" value="Chromosome"/>
</dbReference>
<dbReference type="Gene3D" id="2.60.120.260">
    <property type="entry name" value="Galactose-binding domain-like"/>
    <property type="match status" value="1"/>
</dbReference>
<dbReference type="PANTHER" id="PTHR47504">
    <property type="entry name" value="RIGHT ORIGIN-BINDING PROTEIN"/>
    <property type="match status" value="1"/>
</dbReference>